<keyword evidence="1" id="KW-0732">Signal</keyword>
<feature type="signal peptide" evidence="1">
    <location>
        <begin position="1"/>
        <end position="21"/>
    </location>
</feature>
<sequence length="322" mass="33739">MMFPSLLATAIALSSLVACDALDGPPNRKADSASANHTSVLRQVVPDRHDWKSGMFPSPGDHGALIMSLTSSDTSSRSVPATSASTGSSKGFATHSVVSLVSSTGNSTGANTSLLASSTFNGPFYPRPLLPTLKGPSTATTNSSFEDTPSTSLAIGAVFSSMMSNGDFSRNRSGTAVPCLTASTGQPAAWNRTTASNAVACPTDTESVEYPRHGPAAKAVFLTKICPVQVDGQCEDVRVVANDCRLLTTPLGSTIGKVTVWPPARCSFFATTNCSTYFNLANPHRGLFEKVDFNSGDITGQNQTTQDMRNRSGSKLLSMMCF</sequence>
<dbReference type="Proteomes" id="UP000799424">
    <property type="component" value="Unassembled WGS sequence"/>
</dbReference>
<protein>
    <submittedName>
        <fullName evidence="2">Uncharacterized protein</fullName>
    </submittedName>
</protein>
<feature type="chain" id="PRO_5025499983" evidence="1">
    <location>
        <begin position="22"/>
        <end position="322"/>
    </location>
</feature>
<proteinExistence type="predicted"/>
<dbReference type="OrthoDB" id="10601944at2759"/>
<accession>A0A6A7AE99</accession>
<dbReference type="EMBL" id="MU006218">
    <property type="protein sequence ID" value="KAF2831483.1"/>
    <property type="molecule type" value="Genomic_DNA"/>
</dbReference>
<gene>
    <name evidence="2" type="ORF">CC86DRAFT_378317</name>
</gene>
<reference evidence="2" key="1">
    <citation type="journal article" date="2020" name="Stud. Mycol.">
        <title>101 Dothideomycetes genomes: a test case for predicting lifestyles and emergence of pathogens.</title>
        <authorList>
            <person name="Haridas S."/>
            <person name="Albert R."/>
            <person name="Binder M."/>
            <person name="Bloem J."/>
            <person name="Labutti K."/>
            <person name="Salamov A."/>
            <person name="Andreopoulos B."/>
            <person name="Baker S."/>
            <person name="Barry K."/>
            <person name="Bills G."/>
            <person name="Bluhm B."/>
            <person name="Cannon C."/>
            <person name="Castanera R."/>
            <person name="Culley D."/>
            <person name="Daum C."/>
            <person name="Ezra D."/>
            <person name="Gonzalez J."/>
            <person name="Henrissat B."/>
            <person name="Kuo A."/>
            <person name="Liang C."/>
            <person name="Lipzen A."/>
            <person name="Lutzoni F."/>
            <person name="Magnuson J."/>
            <person name="Mondo S."/>
            <person name="Nolan M."/>
            <person name="Ohm R."/>
            <person name="Pangilinan J."/>
            <person name="Park H.-J."/>
            <person name="Ramirez L."/>
            <person name="Alfaro M."/>
            <person name="Sun H."/>
            <person name="Tritt A."/>
            <person name="Yoshinaga Y."/>
            <person name="Zwiers L.-H."/>
            <person name="Turgeon B."/>
            <person name="Goodwin S."/>
            <person name="Spatafora J."/>
            <person name="Crous P."/>
            <person name="Grigoriev I."/>
        </authorList>
    </citation>
    <scope>NUCLEOTIDE SEQUENCE</scope>
    <source>
        <strain evidence="2">CBS 113818</strain>
    </source>
</reference>
<evidence type="ECO:0000256" key="1">
    <source>
        <dbReference type="SAM" id="SignalP"/>
    </source>
</evidence>
<dbReference type="AlphaFoldDB" id="A0A6A7AE99"/>
<evidence type="ECO:0000313" key="2">
    <source>
        <dbReference type="EMBL" id="KAF2831483.1"/>
    </source>
</evidence>
<name>A0A6A7AE99_9PLEO</name>
<keyword evidence="3" id="KW-1185">Reference proteome</keyword>
<organism evidence="2 3">
    <name type="scientific">Ophiobolus disseminans</name>
    <dbReference type="NCBI Taxonomy" id="1469910"/>
    <lineage>
        <taxon>Eukaryota</taxon>
        <taxon>Fungi</taxon>
        <taxon>Dikarya</taxon>
        <taxon>Ascomycota</taxon>
        <taxon>Pezizomycotina</taxon>
        <taxon>Dothideomycetes</taxon>
        <taxon>Pleosporomycetidae</taxon>
        <taxon>Pleosporales</taxon>
        <taxon>Pleosporineae</taxon>
        <taxon>Phaeosphaeriaceae</taxon>
        <taxon>Ophiobolus</taxon>
    </lineage>
</organism>
<evidence type="ECO:0000313" key="3">
    <source>
        <dbReference type="Proteomes" id="UP000799424"/>
    </source>
</evidence>